<dbReference type="Proteomes" id="UP001346149">
    <property type="component" value="Unassembled WGS sequence"/>
</dbReference>
<proteinExistence type="predicted"/>
<comment type="caution">
    <text evidence="1">The sequence shown here is derived from an EMBL/GenBank/DDBJ whole genome shotgun (WGS) entry which is preliminary data.</text>
</comment>
<reference evidence="1 2" key="1">
    <citation type="journal article" date="2023" name="Hortic Res">
        <title>Pangenome of water caltrop reveals structural variations and asymmetric subgenome divergence after allopolyploidization.</title>
        <authorList>
            <person name="Zhang X."/>
            <person name="Chen Y."/>
            <person name="Wang L."/>
            <person name="Yuan Y."/>
            <person name="Fang M."/>
            <person name="Shi L."/>
            <person name="Lu R."/>
            <person name="Comes H.P."/>
            <person name="Ma Y."/>
            <person name="Chen Y."/>
            <person name="Huang G."/>
            <person name="Zhou Y."/>
            <person name="Zheng Z."/>
            <person name="Qiu Y."/>
        </authorList>
    </citation>
    <scope>NUCLEOTIDE SEQUENCE [LARGE SCALE GENOMIC DNA]</scope>
    <source>
        <strain evidence="1">F231</strain>
    </source>
</reference>
<sequence length="119" mass="13646">MFFLLNLRNNFGYGGKNVSSNRKRALQLWVASHVFDKNGLRIHKEERIRNFFLFYLRPLFLHTPEEMISLSSCHKAYKGFLALCTESYPPSSPLKPPVPEAFPLKISVVGHFSSRCLGS</sequence>
<protein>
    <submittedName>
        <fullName evidence="1">Uncharacterized protein</fullName>
    </submittedName>
</protein>
<evidence type="ECO:0000313" key="1">
    <source>
        <dbReference type="EMBL" id="KAK4784029.1"/>
    </source>
</evidence>
<name>A0AAN7LG62_TRANT</name>
<accession>A0AAN7LG62</accession>
<evidence type="ECO:0000313" key="2">
    <source>
        <dbReference type="Proteomes" id="UP001346149"/>
    </source>
</evidence>
<keyword evidence="2" id="KW-1185">Reference proteome</keyword>
<gene>
    <name evidence="1" type="ORF">SAY86_018397</name>
</gene>
<dbReference type="AlphaFoldDB" id="A0AAN7LG62"/>
<organism evidence="1 2">
    <name type="scientific">Trapa natans</name>
    <name type="common">Water chestnut</name>
    <dbReference type="NCBI Taxonomy" id="22666"/>
    <lineage>
        <taxon>Eukaryota</taxon>
        <taxon>Viridiplantae</taxon>
        <taxon>Streptophyta</taxon>
        <taxon>Embryophyta</taxon>
        <taxon>Tracheophyta</taxon>
        <taxon>Spermatophyta</taxon>
        <taxon>Magnoliopsida</taxon>
        <taxon>eudicotyledons</taxon>
        <taxon>Gunneridae</taxon>
        <taxon>Pentapetalae</taxon>
        <taxon>rosids</taxon>
        <taxon>malvids</taxon>
        <taxon>Myrtales</taxon>
        <taxon>Lythraceae</taxon>
        <taxon>Trapa</taxon>
    </lineage>
</organism>
<dbReference type="EMBL" id="JAXQNO010000014">
    <property type="protein sequence ID" value="KAK4784029.1"/>
    <property type="molecule type" value="Genomic_DNA"/>
</dbReference>